<dbReference type="PANTHER" id="PTHR30028:SF0">
    <property type="entry name" value="PROTEIN ALUMINUM SENSITIVE 3"/>
    <property type="match status" value="1"/>
</dbReference>
<organism evidence="7 8">
    <name type="scientific">Jimgerdemannia flammicorona</name>
    <dbReference type="NCBI Taxonomy" id="994334"/>
    <lineage>
        <taxon>Eukaryota</taxon>
        <taxon>Fungi</taxon>
        <taxon>Fungi incertae sedis</taxon>
        <taxon>Mucoromycota</taxon>
        <taxon>Mucoromycotina</taxon>
        <taxon>Endogonomycetes</taxon>
        <taxon>Endogonales</taxon>
        <taxon>Endogonaceae</taxon>
        <taxon>Jimgerdemannia</taxon>
    </lineage>
</organism>
<evidence type="ECO:0000256" key="1">
    <source>
        <dbReference type="ARBA" id="ARBA00004141"/>
    </source>
</evidence>
<keyword evidence="8" id="KW-1185">Reference proteome</keyword>
<name>A0A433CMN8_9FUNG</name>
<keyword evidence="5 6" id="KW-0472">Membrane</keyword>
<feature type="transmembrane region" description="Helical" evidence="6">
    <location>
        <begin position="197"/>
        <end position="217"/>
    </location>
</feature>
<feature type="transmembrane region" description="Helical" evidence="6">
    <location>
        <begin position="79"/>
        <end position="101"/>
    </location>
</feature>
<comment type="similarity">
    <text evidence="2">Belongs to the UPF0014 family.</text>
</comment>
<evidence type="ECO:0000256" key="6">
    <source>
        <dbReference type="SAM" id="Phobius"/>
    </source>
</evidence>
<evidence type="ECO:0000256" key="4">
    <source>
        <dbReference type="ARBA" id="ARBA00022989"/>
    </source>
</evidence>
<reference evidence="7 8" key="1">
    <citation type="journal article" date="2018" name="New Phytol.">
        <title>Phylogenomics of Endogonaceae and evolution of mycorrhizas within Mucoromycota.</title>
        <authorList>
            <person name="Chang Y."/>
            <person name="Desiro A."/>
            <person name="Na H."/>
            <person name="Sandor L."/>
            <person name="Lipzen A."/>
            <person name="Clum A."/>
            <person name="Barry K."/>
            <person name="Grigoriev I.V."/>
            <person name="Martin F.M."/>
            <person name="Stajich J.E."/>
            <person name="Smith M.E."/>
            <person name="Bonito G."/>
            <person name="Spatafora J.W."/>
        </authorList>
    </citation>
    <scope>NUCLEOTIDE SEQUENCE [LARGE SCALE GENOMIC DNA]</scope>
    <source>
        <strain evidence="7 8">GMNB39</strain>
    </source>
</reference>
<evidence type="ECO:0000256" key="2">
    <source>
        <dbReference type="ARBA" id="ARBA00005268"/>
    </source>
</evidence>
<feature type="non-terminal residue" evidence="7">
    <location>
        <position position="1"/>
    </location>
</feature>
<dbReference type="OrthoDB" id="432685at2759"/>
<protein>
    <submittedName>
        <fullName evidence="7">Uncharacterized protein</fullName>
    </submittedName>
</protein>
<keyword evidence="4 6" id="KW-1133">Transmembrane helix</keyword>
<accession>A0A433CMN8</accession>
<proteinExistence type="inferred from homology"/>
<gene>
    <name evidence="7" type="ORF">BC936DRAFT_138333</name>
</gene>
<evidence type="ECO:0000256" key="3">
    <source>
        <dbReference type="ARBA" id="ARBA00022692"/>
    </source>
</evidence>
<dbReference type="Proteomes" id="UP000268093">
    <property type="component" value="Unassembled WGS sequence"/>
</dbReference>
<dbReference type="PANTHER" id="PTHR30028">
    <property type="entry name" value="UPF0014 INNER MEMBRANE PROTEIN YBBM-RELATED"/>
    <property type="match status" value="1"/>
</dbReference>
<dbReference type="GO" id="GO:0005886">
    <property type="term" value="C:plasma membrane"/>
    <property type="evidence" value="ECO:0007669"/>
    <property type="project" value="TreeGrafter"/>
</dbReference>
<feature type="transmembrane region" description="Helical" evidence="6">
    <location>
        <begin position="21"/>
        <end position="39"/>
    </location>
</feature>
<dbReference type="EMBL" id="RBNI01012977">
    <property type="protein sequence ID" value="RUP39815.1"/>
    <property type="molecule type" value="Genomic_DNA"/>
</dbReference>
<dbReference type="AlphaFoldDB" id="A0A433CMN8"/>
<dbReference type="Pfam" id="PF03649">
    <property type="entry name" value="UPF0014"/>
    <property type="match status" value="2"/>
</dbReference>
<feature type="transmembrane region" description="Helical" evidence="6">
    <location>
        <begin position="45"/>
        <end position="67"/>
    </location>
</feature>
<keyword evidence="3 6" id="KW-0812">Transmembrane</keyword>
<evidence type="ECO:0000256" key="5">
    <source>
        <dbReference type="ARBA" id="ARBA00023136"/>
    </source>
</evidence>
<comment type="caution">
    <text evidence="7">The sequence shown here is derived from an EMBL/GenBank/DDBJ whole genome shotgun (WGS) entry which is preliminary data.</text>
</comment>
<comment type="subcellular location">
    <subcellularLocation>
        <location evidence="1">Membrane</location>
        <topology evidence="1">Multi-pass membrane protein</topology>
    </subcellularLocation>
</comment>
<sequence>FSFANTGAISLWLGLRLEKSLFIAALRCIVQLTIMGYVLEDVFRIRHPALVIFMACVLIFLGTYEIIYNKAKRTYNGMFLSVLVSMGASTMLVGVLGSRYAMNQIPFWEPVKFIPSMGMLLGNCMSGMAVGISTVLTQLRILLCVEPISHSSISSSNFYLSIRRHTSDNKDKVEMSLSYGATRWEAGRPIMIEAIRLAMLPTINQMSVIGLIAIPGMMTGQIIGGAPVMDAVKYQQIIMFMISASTGLGVVSSVVVCLLTLIDNKARLRPERIQQGRPHLWHDIKIGLTNLWHGIKKLVRCGFTRKGYWDSSAEDTGEWARLLS</sequence>
<dbReference type="InterPro" id="IPR005226">
    <property type="entry name" value="UPF0014_fam"/>
</dbReference>
<feature type="transmembrane region" description="Helical" evidence="6">
    <location>
        <begin position="113"/>
        <end position="136"/>
    </location>
</feature>
<feature type="transmembrane region" description="Helical" evidence="6">
    <location>
        <begin position="237"/>
        <end position="262"/>
    </location>
</feature>
<evidence type="ECO:0000313" key="7">
    <source>
        <dbReference type="EMBL" id="RUP39815.1"/>
    </source>
</evidence>
<evidence type="ECO:0000313" key="8">
    <source>
        <dbReference type="Proteomes" id="UP000268093"/>
    </source>
</evidence>